<proteinExistence type="predicted"/>
<organism evidence="1 2">
    <name type="scientific">Aphis craccivora</name>
    <name type="common">Cowpea aphid</name>
    <dbReference type="NCBI Taxonomy" id="307492"/>
    <lineage>
        <taxon>Eukaryota</taxon>
        <taxon>Metazoa</taxon>
        <taxon>Ecdysozoa</taxon>
        <taxon>Arthropoda</taxon>
        <taxon>Hexapoda</taxon>
        <taxon>Insecta</taxon>
        <taxon>Pterygota</taxon>
        <taxon>Neoptera</taxon>
        <taxon>Paraneoptera</taxon>
        <taxon>Hemiptera</taxon>
        <taxon>Sternorrhyncha</taxon>
        <taxon>Aphidomorpha</taxon>
        <taxon>Aphidoidea</taxon>
        <taxon>Aphididae</taxon>
        <taxon>Aphidini</taxon>
        <taxon>Aphis</taxon>
        <taxon>Aphis</taxon>
    </lineage>
</organism>
<keyword evidence="2" id="KW-1185">Reference proteome</keyword>
<gene>
    <name evidence="1" type="ORF">FWK35_00029861</name>
</gene>
<name>A0A6G0W0I8_APHCR</name>
<dbReference type="AlphaFoldDB" id="A0A6G0W0I8"/>
<dbReference type="EMBL" id="VUJU01009873">
    <property type="protein sequence ID" value="KAF0717137.1"/>
    <property type="molecule type" value="Genomic_DNA"/>
</dbReference>
<evidence type="ECO:0000313" key="2">
    <source>
        <dbReference type="Proteomes" id="UP000478052"/>
    </source>
</evidence>
<sequence>MLSIYKGLLHDLLGPTGVHHSGECSVLHQGGRTFPCALRRACSSRSSFFLVDRIVSTMRMNSTRLVSNCLIILLRDWASSGKSCDRGPHRISSTSPAFGGRLIISVIRTRSLSHLGQVKTVCSTVSSGSTQYTQ</sequence>
<accession>A0A6G0W0I8</accession>
<dbReference type="Proteomes" id="UP000478052">
    <property type="component" value="Unassembled WGS sequence"/>
</dbReference>
<reference evidence="1 2" key="1">
    <citation type="submission" date="2019-08" db="EMBL/GenBank/DDBJ databases">
        <title>Whole genome of Aphis craccivora.</title>
        <authorList>
            <person name="Voronova N.V."/>
            <person name="Shulinski R.S."/>
            <person name="Bandarenka Y.V."/>
            <person name="Zhorov D.G."/>
            <person name="Warner D."/>
        </authorList>
    </citation>
    <scope>NUCLEOTIDE SEQUENCE [LARGE SCALE GENOMIC DNA]</scope>
    <source>
        <strain evidence="1">180601</strain>
        <tissue evidence="1">Whole Body</tissue>
    </source>
</reference>
<evidence type="ECO:0000313" key="1">
    <source>
        <dbReference type="EMBL" id="KAF0717137.1"/>
    </source>
</evidence>
<protein>
    <submittedName>
        <fullName evidence="1">Uncharacterized protein</fullName>
    </submittedName>
</protein>
<comment type="caution">
    <text evidence="1">The sequence shown here is derived from an EMBL/GenBank/DDBJ whole genome shotgun (WGS) entry which is preliminary data.</text>
</comment>